<dbReference type="SUPFAM" id="SSF53041">
    <property type="entry name" value="Resolvase-like"/>
    <property type="match status" value="1"/>
</dbReference>
<evidence type="ECO:0000259" key="1">
    <source>
        <dbReference type="SMART" id="SM00857"/>
    </source>
</evidence>
<feature type="domain" description="Resolvase/invertase-type recombinase catalytic" evidence="1">
    <location>
        <begin position="3"/>
        <end position="123"/>
    </location>
</feature>
<accession>A0ABQ6S0E7</accession>
<dbReference type="EMBL" id="VVND01000028">
    <property type="protein sequence ID" value="KAA3157920.1"/>
    <property type="molecule type" value="Genomic_DNA"/>
</dbReference>
<dbReference type="Pfam" id="PF00239">
    <property type="entry name" value="Resolvase"/>
    <property type="match status" value="1"/>
</dbReference>
<dbReference type="Gene3D" id="3.40.50.1390">
    <property type="entry name" value="Resolvase, N-terminal catalytic domain"/>
    <property type="match status" value="1"/>
</dbReference>
<evidence type="ECO:0000313" key="3">
    <source>
        <dbReference type="Proteomes" id="UP000324870"/>
    </source>
</evidence>
<reference evidence="2 3" key="1">
    <citation type="journal article" date="2019" name="Nat. Med.">
        <title>A library of human gut bacterial isolates paired with longitudinal multiomics data enables mechanistic microbiome research.</title>
        <authorList>
            <person name="Poyet M."/>
            <person name="Groussin M."/>
            <person name="Gibbons S.M."/>
            <person name="Avila-Pacheco J."/>
            <person name="Jiang X."/>
            <person name="Kearney S.M."/>
            <person name="Perrotta A.R."/>
            <person name="Berdy B."/>
            <person name="Zhao S."/>
            <person name="Lieberman T.D."/>
            <person name="Swanson P.K."/>
            <person name="Smith M."/>
            <person name="Roesemann S."/>
            <person name="Alexander J.E."/>
            <person name="Rich S.A."/>
            <person name="Livny J."/>
            <person name="Vlamakis H."/>
            <person name="Clish C."/>
            <person name="Bullock K."/>
            <person name="Deik A."/>
            <person name="Scott J."/>
            <person name="Pierce K.A."/>
            <person name="Xavier R.J."/>
            <person name="Alm E.J."/>
        </authorList>
    </citation>
    <scope>NUCLEOTIDE SEQUENCE [LARGE SCALE GENOMIC DNA]</scope>
    <source>
        <strain evidence="2 3">BIOML-A1</strain>
    </source>
</reference>
<dbReference type="InterPro" id="IPR036162">
    <property type="entry name" value="Resolvase-like_N_sf"/>
</dbReference>
<name>A0ABQ6S0E7_9BACT</name>
<protein>
    <submittedName>
        <fullName evidence="2">Recombinase family protein</fullName>
    </submittedName>
</protein>
<dbReference type="SMART" id="SM00857">
    <property type="entry name" value="Resolvase"/>
    <property type="match status" value="1"/>
</dbReference>
<organism evidence="2 3">
    <name type="scientific">Alistipes finegoldii</name>
    <dbReference type="NCBI Taxonomy" id="214856"/>
    <lineage>
        <taxon>Bacteria</taxon>
        <taxon>Pseudomonadati</taxon>
        <taxon>Bacteroidota</taxon>
        <taxon>Bacteroidia</taxon>
        <taxon>Bacteroidales</taxon>
        <taxon>Rikenellaceae</taxon>
        <taxon>Alistipes</taxon>
    </lineage>
</organism>
<dbReference type="Proteomes" id="UP000324870">
    <property type="component" value="Unassembled WGS sequence"/>
</dbReference>
<sequence length="209" mass="23697">MAKVGYIFKANSYDALDADKEWMRQYGCVQVVKEECAHEALRPQWKQLMASLGRGDELVVAKFSNAVRDLRGLAALVELCRIKVVRLVSIHDKIDTLGELFPDTTAAQVLEMFGALPEEVAVLRKSSSHIMQLQQTIKPPVTKKAMSRAEREKTIVDMYNNGYSIDDIWEVSGFNSKSSIWRVLNKYGVYLNRGRTSGPRVKKQQDETK</sequence>
<dbReference type="Gene3D" id="1.10.10.60">
    <property type="entry name" value="Homeodomain-like"/>
    <property type="match status" value="1"/>
</dbReference>
<proteinExistence type="predicted"/>
<dbReference type="InterPro" id="IPR006119">
    <property type="entry name" value="Resolv_N"/>
</dbReference>
<evidence type="ECO:0000313" key="2">
    <source>
        <dbReference type="EMBL" id="KAA3157920.1"/>
    </source>
</evidence>
<dbReference type="RefSeq" id="WP_130063931.1">
    <property type="nucleotide sequence ID" value="NZ_DBFWCH010000025.1"/>
</dbReference>
<gene>
    <name evidence="2" type="ORF">F2A26_13260</name>
</gene>
<comment type="caution">
    <text evidence="2">The sequence shown here is derived from an EMBL/GenBank/DDBJ whole genome shotgun (WGS) entry which is preliminary data.</text>
</comment>
<keyword evidence="3" id="KW-1185">Reference proteome</keyword>